<dbReference type="EC" id="3.-.-.-" evidence="4"/>
<keyword evidence="5" id="KW-1185">Reference proteome</keyword>
<evidence type="ECO:0000259" key="3">
    <source>
        <dbReference type="PROSITE" id="PS51677"/>
    </source>
</evidence>
<dbReference type="Pfam" id="PF01522">
    <property type="entry name" value="Polysacc_deac_1"/>
    <property type="match status" value="1"/>
</dbReference>
<dbReference type="RefSeq" id="WP_157295143.1">
    <property type="nucleotide sequence ID" value="NZ_JBIAZU010000001.1"/>
</dbReference>
<keyword evidence="4" id="KW-0378">Hydrolase</keyword>
<evidence type="ECO:0000313" key="4">
    <source>
        <dbReference type="EMBL" id="MFF5288740.1"/>
    </source>
</evidence>
<dbReference type="PANTHER" id="PTHR34216">
    <property type="match status" value="1"/>
</dbReference>
<accession>A0ABW6W609</accession>
<comment type="caution">
    <text evidence="4">The sequence shown here is derived from an EMBL/GenBank/DDBJ whole genome shotgun (WGS) entry which is preliminary data.</text>
</comment>
<dbReference type="Proteomes" id="UP001602245">
    <property type="component" value="Unassembled WGS sequence"/>
</dbReference>
<keyword evidence="2" id="KW-0732">Signal</keyword>
<dbReference type="InterPro" id="IPR011330">
    <property type="entry name" value="Glyco_hydro/deAcase_b/a-brl"/>
</dbReference>
<dbReference type="InterPro" id="IPR002509">
    <property type="entry name" value="NODB_dom"/>
</dbReference>
<dbReference type="EMBL" id="JBIAZU010000001">
    <property type="protein sequence ID" value="MFF5288740.1"/>
    <property type="molecule type" value="Genomic_DNA"/>
</dbReference>
<dbReference type="CDD" id="cd10918">
    <property type="entry name" value="CE4_NodB_like_5s_6s"/>
    <property type="match status" value="1"/>
</dbReference>
<comment type="subcellular location">
    <subcellularLocation>
        <location evidence="1">Secreted</location>
    </subcellularLocation>
</comment>
<proteinExistence type="predicted"/>
<feature type="domain" description="NodB homology" evidence="3">
    <location>
        <begin position="47"/>
        <end position="224"/>
    </location>
</feature>
<sequence length="224" mass="24621">MNNPPSTVTLTVHGIGTPIRALEPGEDDVWISVRQLEDVLDAVSGRTDVRITFDDANASDLEIGLPHLLKRGLTAQFFLPAGLLGQPGRLTDDGVRELLAAGMTLGSHGWAHCDWRQLTPEQVPDEMTKASRVLADFAGRPVTEVSAPFGSYDRHVLRRLREAGATRVYTSDTGRAPSEAWLHARTSLRSTIDIAWIDQVLDGRPSLPRRARNVAARTVKRFRG</sequence>
<dbReference type="PROSITE" id="PS51677">
    <property type="entry name" value="NODB"/>
    <property type="match status" value="1"/>
</dbReference>
<dbReference type="InterPro" id="IPR051398">
    <property type="entry name" value="Polysacch_Deacetylase"/>
</dbReference>
<dbReference type="Gene3D" id="3.20.20.370">
    <property type="entry name" value="Glycoside hydrolase/deacetylase"/>
    <property type="match status" value="1"/>
</dbReference>
<protein>
    <submittedName>
        <fullName evidence="4">Polysaccharide deacetylase family protein</fullName>
        <ecNumber evidence="4">3.-.-.-</ecNumber>
    </submittedName>
</protein>
<dbReference type="SUPFAM" id="SSF88713">
    <property type="entry name" value="Glycoside hydrolase/deacetylase"/>
    <property type="match status" value="1"/>
</dbReference>
<reference evidence="4 5" key="1">
    <citation type="submission" date="2024-10" db="EMBL/GenBank/DDBJ databases">
        <title>The Natural Products Discovery Center: Release of the First 8490 Sequenced Strains for Exploring Actinobacteria Biosynthetic Diversity.</title>
        <authorList>
            <person name="Kalkreuter E."/>
            <person name="Kautsar S.A."/>
            <person name="Yang D."/>
            <person name="Bader C.D."/>
            <person name="Teijaro C.N."/>
            <person name="Fluegel L."/>
            <person name="Davis C.M."/>
            <person name="Simpson J.R."/>
            <person name="Lauterbach L."/>
            <person name="Steele A.D."/>
            <person name="Gui C."/>
            <person name="Meng S."/>
            <person name="Li G."/>
            <person name="Viehrig K."/>
            <person name="Ye F."/>
            <person name="Su P."/>
            <person name="Kiefer A.F."/>
            <person name="Nichols A."/>
            <person name="Cepeda A.J."/>
            <person name="Yan W."/>
            <person name="Fan B."/>
            <person name="Jiang Y."/>
            <person name="Adhikari A."/>
            <person name="Zheng C.-J."/>
            <person name="Schuster L."/>
            <person name="Cowan T.M."/>
            <person name="Smanski M.J."/>
            <person name="Chevrette M.G."/>
            <person name="De Carvalho L.P.S."/>
            <person name="Shen B."/>
        </authorList>
    </citation>
    <scope>NUCLEOTIDE SEQUENCE [LARGE SCALE GENOMIC DNA]</scope>
    <source>
        <strain evidence="4 5">NPDC000087</strain>
    </source>
</reference>
<organism evidence="4 5">
    <name type="scientific">Paractinoplanes globisporus</name>
    <dbReference type="NCBI Taxonomy" id="113565"/>
    <lineage>
        <taxon>Bacteria</taxon>
        <taxon>Bacillati</taxon>
        <taxon>Actinomycetota</taxon>
        <taxon>Actinomycetes</taxon>
        <taxon>Micromonosporales</taxon>
        <taxon>Micromonosporaceae</taxon>
        <taxon>Paractinoplanes</taxon>
    </lineage>
</organism>
<evidence type="ECO:0000313" key="5">
    <source>
        <dbReference type="Proteomes" id="UP001602245"/>
    </source>
</evidence>
<dbReference type="PANTHER" id="PTHR34216:SF3">
    <property type="entry name" value="POLY-BETA-1,6-N-ACETYL-D-GLUCOSAMINE N-DEACETYLASE"/>
    <property type="match status" value="1"/>
</dbReference>
<name>A0ABW6W609_9ACTN</name>
<gene>
    <name evidence="4" type="ORF">ACFY35_04835</name>
</gene>
<dbReference type="GO" id="GO:0016787">
    <property type="term" value="F:hydrolase activity"/>
    <property type="evidence" value="ECO:0007669"/>
    <property type="project" value="UniProtKB-KW"/>
</dbReference>
<evidence type="ECO:0000256" key="1">
    <source>
        <dbReference type="ARBA" id="ARBA00004613"/>
    </source>
</evidence>
<evidence type="ECO:0000256" key="2">
    <source>
        <dbReference type="ARBA" id="ARBA00022729"/>
    </source>
</evidence>